<protein>
    <submittedName>
        <fullName evidence="3">Tripartite tricarboxylate transporter TctB family protein</fullName>
    </submittedName>
</protein>
<evidence type="ECO:0000313" key="3">
    <source>
        <dbReference type="EMBL" id="SDY88019.1"/>
    </source>
</evidence>
<evidence type="ECO:0000259" key="2">
    <source>
        <dbReference type="Pfam" id="PF07331"/>
    </source>
</evidence>
<dbReference type="InterPro" id="IPR009936">
    <property type="entry name" value="DUF1468"/>
</dbReference>
<gene>
    <name evidence="3" type="ORF">SAMN05444340_1248</name>
</gene>
<feature type="transmembrane region" description="Helical" evidence="1">
    <location>
        <begin position="30"/>
        <end position="53"/>
    </location>
</feature>
<organism evidence="3 4">
    <name type="scientific">Citreimonas salinaria</name>
    <dbReference type="NCBI Taxonomy" id="321339"/>
    <lineage>
        <taxon>Bacteria</taxon>
        <taxon>Pseudomonadati</taxon>
        <taxon>Pseudomonadota</taxon>
        <taxon>Alphaproteobacteria</taxon>
        <taxon>Rhodobacterales</taxon>
        <taxon>Roseobacteraceae</taxon>
        <taxon>Citreimonas</taxon>
    </lineage>
</organism>
<dbReference type="AlphaFoldDB" id="A0A1H3NIF9"/>
<dbReference type="EMBL" id="FNPF01000024">
    <property type="protein sequence ID" value="SDY88019.1"/>
    <property type="molecule type" value="Genomic_DNA"/>
</dbReference>
<keyword evidence="1" id="KW-0472">Membrane</keyword>
<feature type="transmembrane region" description="Helical" evidence="1">
    <location>
        <begin position="74"/>
        <end position="102"/>
    </location>
</feature>
<name>A0A1H3NIF9_9RHOB</name>
<evidence type="ECO:0000313" key="4">
    <source>
        <dbReference type="Proteomes" id="UP000199286"/>
    </source>
</evidence>
<dbReference type="Proteomes" id="UP000199286">
    <property type="component" value="Unassembled WGS sequence"/>
</dbReference>
<reference evidence="3 4" key="1">
    <citation type="submission" date="2016-10" db="EMBL/GenBank/DDBJ databases">
        <authorList>
            <person name="de Groot N.N."/>
        </authorList>
    </citation>
    <scope>NUCLEOTIDE SEQUENCE [LARGE SCALE GENOMIC DNA]</scope>
    <source>
        <strain evidence="3 4">DSM 26880</strain>
    </source>
</reference>
<dbReference type="STRING" id="321339.SAMN05444340_1248"/>
<evidence type="ECO:0000256" key="1">
    <source>
        <dbReference type="SAM" id="Phobius"/>
    </source>
</evidence>
<dbReference type="Pfam" id="PF07331">
    <property type="entry name" value="TctB"/>
    <property type="match status" value="1"/>
</dbReference>
<proteinExistence type="predicted"/>
<keyword evidence="1" id="KW-0812">Transmembrane</keyword>
<feature type="domain" description="DUF1468" evidence="2">
    <location>
        <begin position="2"/>
        <end position="140"/>
    </location>
</feature>
<keyword evidence="1" id="KW-1133">Transmembrane helix</keyword>
<keyword evidence="4" id="KW-1185">Reference proteome</keyword>
<accession>A0A1H3NIF9</accession>
<sequence>MVGVFLLLVGIPYGITSPSNVSRVVLSPVFWPSILAGLMVLIGLGLIASSVALKPAPPPEAAPIPAERGSWARLAAMAVLMVLYLFAIPRIGMVWASIPAFIAVGLLVRTQHRVISVVAAICVPLVLYAFFVHVAGVSIPQGHYVRLP</sequence>
<feature type="transmembrane region" description="Helical" evidence="1">
    <location>
        <begin position="114"/>
        <end position="139"/>
    </location>
</feature>